<dbReference type="EMBL" id="FOYS01000004">
    <property type="protein sequence ID" value="SFR61057.1"/>
    <property type="molecule type" value="Genomic_DNA"/>
</dbReference>
<evidence type="ECO:0000256" key="1">
    <source>
        <dbReference type="SAM" id="Phobius"/>
    </source>
</evidence>
<keyword evidence="3" id="KW-1185">Reference proteome</keyword>
<accession>A0A1I6I2Y9</accession>
<gene>
    <name evidence="2" type="ORF">SAMN04488124_2747</name>
</gene>
<reference evidence="3" key="1">
    <citation type="submission" date="2016-10" db="EMBL/GenBank/DDBJ databases">
        <authorList>
            <person name="Varghese N."/>
            <person name="Submissions S."/>
        </authorList>
    </citation>
    <scope>NUCLEOTIDE SEQUENCE [LARGE SCALE GENOMIC DNA]</scope>
    <source>
        <strain evidence="3">CGMCC 1.8711</strain>
    </source>
</reference>
<proteinExistence type="predicted"/>
<name>A0A1I6I2Y9_9EURY</name>
<feature type="transmembrane region" description="Helical" evidence="1">
    <location>
        <begin position="21"/>
        <end position="44"/>
    </location>
</feature>
<protein>
    <recommendedName>
        <fullName evidence="4">Major facilitator superfamily (MFS) profile domain-containing protein</fullName>
    </recommendedName>
</protein>
<evidence type="ECO:0008006" key="4">
    <source>
        <dbReference type="Google" id="ProtNLM"/>
    </source>
</evidence>
<dbReference type="Pfam" id="PF19545">
    <property type="entry name" value="DUF6069"/>
    <property type="match status" value="1"/>
</dbReference>
<dbReference type="AlphaFoldDB" id="A0A1I6I2Y9"/>
<dbReference type="Proteomes" id="UP000243250">
    <property type="component" value="Unassembled WGS sequence"/>
</dbReference>
<evidence type="ECO:0000313" key="3">
    <source>
        <dbReference type="Proteomes" id="UP000243250"/>
    </source>
</evidence>
<evidence type="ECO:0000313" key="2">
    <source>
        <dbReference type="EMBL" id="SFR61057.1"/>
    </source>
</evidence>
<feature type="transmembrane region" description="Helical" evidence="1">
    <location>
        <begin position="89"/>
        <end position="108"/>
    </location>
</feature>
<feature type="transmembrane region" description="Helical" evidence="1">
    <location>
        <begin position="120"/>
        <end position="140"/>
    </location>
</feature>
<feature type="transmembrane region" description="Helical" evidence="1">
    <location>
        <begin position="56"/>
        <end position="77"/>
    </location>
</feature>
<keyword evidence="1" id="KW-0812">Transmembrane</keyword>
<dbReference type="RefSeq" id="WP_089881941.1">
    <property type="nucleotide sequence ID" value="NZ_FOYS01000004.1"/>
</dbReference>
<keyword evidence="1" id="KW-0472">Membrane</keyword>
<organism evidence="2 3">
    <name type="scientific">Halogeometricum limi</name>
    <dbReference type="NCBI Taxonomy" id="555875"/>
    <lineage>
        <taxon>Archaea</taxon>
        <taxon>Methanobacteriati</taxon>
        <taxon>Methanobacteriota</taxon>
        <taxon>Stenosarchaea group</taxon>
        <taxon>Halobacteria</taxon>
        <taxon>Halobacteriales</taxon>
        <taxon>Haloferacaceae</taxon>
        <taxon>Halogeometricum</taxon>
    </lineage>
</organism>
<keyword evidence="1" id="KW-1133">Transmembrane helix</keyword>
<sequence>MQLTTTRAVAPTSAGDLARQTAFGVLVALAFVFATRVVVGLLGVDLGVSGAASPFATAPILGSTVVAGIGAAVAYAVLDRATARPARNFVVLAAGVFAAMMVPVLTFAPELGVTPAGQLVLTAFHVFVAVPLVAFVVGAVRL</sequence>
<dbReference type="OrthoDB" id="385610at2157"/>
<dbReference type="InterPro" id="IPR045713">
    <property type="entry name" value="DUF6069"/>
</dbReference>
<dbReference type="STRING" id="555875.SAMN04488124_2747"/>